<dbReference type="PANTHER" id="PTHR16008">
    <property type="entry name" value="F-BOX ONLY PROTEIN 4"/>
    <property type="match status" value="1"/>
</dbReference>
<dbReference type="InterPro" id="IPR036047">
    <property type="entry name" value="F-box-like_dom_sf"/>
</dbReference>
<sequence>MSETCENRSWVCVRGGLMAKTVAKLGDSKEVEFDDPGSWHEESHLPIDVVHQIVTILSERDTCSLGRCSRYWHAICSSDVVWFHLFHKRWASTSTATAIFSSRHLRGKDSPKRRLCDCMLIKPCSVHNLFKQHGEGWQAAYRNSHVEMRKRARAVVELIKARTRHESVEVADYQKGLMMLSTTGLALYDVFLFLFTSAQSVLVNLIGLHYCLFHLGAQGAELKELKEFLARSKVGERKVCLRWWSMGGWANGFRRRDEMQIRMASIANLTEPESVPLFQILDRGTLHEVLRVQISADFESSAWVQRDMHSQR</sequence>
<evidence type="ECO:0000313" key="4">
    <source>
        <dbReference type="Proteomes" id="UP000006727"/>
    </source>
</evidence>
<dbReference type="SUPFAM" id="SSF81383">
    <property type="entry name" value="F-box domain"/>
    <property type="match status" value="1"/>
</dbReference>
<dbReference type="GO" id="GO:0000209">
    <property type="term" value="P:protein polyubiquitination"/>
    <property type="evidence" value="ECO:0000318"/>
    <property type="project" value="GO_Central"/>
</dbReference>
<reference evidence="2 4" key="1">
    <citation type="journal article" date="2008" name="Science">
        <title>The Physcomitrella genome reveals evolutionary insights into the conquest of land by plants.</title>
        <authorList>
            <person name="Rensing S."/>
            <person name="Lang D."/>
            <person name="Zimmer A."/>
            <person name="Terry A."/>
            <person name="Salamov A."/>
            <person name="Shapiro H."/>
            <person name="Nishiyama T."/>
            <person name="Perroud P.-F."/>
            <person name="Lindquist E."/>
            <person name="Kamisugi Y."/>
            <person name="Tanahashi T."/>
            <person name="Sakakibara K."/>
            <person name="Fujita T."/>
            <person name="Oishi K."/>
            <person name="Shin-I T."/>
            <person name="Kuroki Y."/>
            <person name="Toyoda A."/>
            <person name="Suzuki Y."/>
            <person name="Hashimoto A."/>
            <person name="Yamaguchi K."/>
            <person name="Sugano A."/>
            <person name="Kohara Y."/>
            <person name="Fujiyama A."/>
            <person name="Anterola A."/>
            <person name="Aoki S."/>
            <person name="Ashton N."/>
            <person name="Barbazuk W.B."/>
            <person name="Barker E."/>
            <person name="Bennetzen J."/>
            <person name="Bezanilla M."/>
            <person name="Blankenship R."/>
            <person name="Cho S.H."/>
            <person name="Dutcher S."/>
            <person name="Estelle M."/>
            <person name="Fawcett J.A."/>
            <person name="Gundlach H."/>
            <person name="Hanada K."/>
            <person name="Heyl A."/>
            <person name="Hicks K.A."/>
            <person name="Hugh J."/>
            <person name="Lohr M."/>
            <person name="Mayer K."/>
            <person name="Melkozernov A."/>
            <person name="Murata T."/>
            <person name="Nelson D."/>
            <person name="Pils B."/>
            <person name="Prigge M."/>
            <person name="Reiss B."/>
            <person name="Renner T."/>
            <person name="Rombauts S."/>
            <person name="Rushton P."/>
            <person name="Sanderfoot A."/>
            <person name="Schween G."/>
            <person name="Shiu S.-H."/>
            <person name="Stueber K."/>
            <person name="Theodoulou F.L."/>
            <person name="Tu H."/>
            <person name="Van de Peer Y."/>
            <person name="Verrier P.J."/>
            <person name="Waters E."/>
            <person name="Wood A."/>
            <person name="Yang L."/>
            <person name="Cove D."/>
            <person name="Cuming A."/>
            <person name="Hasebe M."/>
            <person name="Lucas S."/>
            <person name="Mishler D.B."/>
            <person name="Reski R."/>
            <person name="Grigoriev I."/>
            <person name="Quatrano R.S."/>
            <person name="Boore J.L."/>
        </authorList>
    </citation>
    <scope>NUCLEOTIDE SEQUENCE [LARGE SCALE GENOMIC DNA]</scope>
    <source>
        <strain evidence="3 4">cv. Gransden 2004</strain>
    </source>
</reference>
<reference evidence="2 4" key="2">
    <citation type="journal article" date="2018" name="Plant J.">
        <title>The Physcomitrella patens chromosome-scale assembly reveals moss genome structure and evolution.</title>
        <authorList>
            <person name="Lang D."/>
            <person name="Ullrich K.K."/>
            <person name="Murat F."/>
            <person name="Fuchs J."/>
            <person name="Jenkins J."/>
            <person name="Haas F.B."/>
            <person name="Piednoel M."/>
            <person name="Gundlach H."/>
            <person name="Van Bel M."/>
            <person name="Meyberg R."/>
            <person name="Vives C."/>
            <person name="Morata J."/>
            <person name="Symeonidi A."/>
            <person name="Hiss M."/>
            <person name="Muchero W."/>
            <person name="Kamisugi Y."/>
            <person name="Saleh O."/>
            <person name="Blanc G."/>
            <person name="Decker E.L."/>
            <person name="van Gessel N."/>
            <person name="Grimwood J."/>
            <person name="Hayes R.D."/>
            <person name="Graham S.W."/>
            <person name="Gunter L.E."/>
            <person name="McDaniel S.F."/>
            <person name="Hoernstein S.N.W."/>
            <person name="Larsson A."/>
            <person name="Li F.W."/>
            <person name="Perroud P.F."/>
            <person name="Phillips J."/>
            <person name="Ranjan P."/>
            <person name="Rokshar D.S."/>
            <person name="Rothfels C.J."/>
            <person name="Schneider L."/>
            <person name="Shu S."/>
            <person name="Stevenson D.W."/>
            <person name="Thummler F."/>
            <person name="Tillich M."/>
            <person name="Villarreal Aguilar J.C."/>
            <person name="Widiez T."/>
            <person name="Wong G.K."/>
            <person name="Wymore A."/>
            <person name="Zhang Y."/>
            <person name="Zimmer A.D."/>
            <person name="Quatrano R.S."/>
            <person name="Mayer K.F.X."/>
            <person name="Goodstein D."/>
            <person name="Casacuberta J.M."/>
            <person name="Vandepoele K."/>
            <person name="Reski R."/>
            <person name="Cuming A.C."/>
            <person name="Tuskan G.A."/>
            <person name="Maumus F."/>
            <person name="Salse J."/>
            <person name="Schmutz J."/>
            <person name="Rensing S.A."/>
        </authorList>
    </citation>
    <scope>NUCLEOTIDE SEQUENCE [LARGE SCALE GENOMIC DNA]</scope>
    <source>
        <strain evidence="3 4">cv. Gransden 2004</strain>
    </source>
</reference>
<dbReference type="Gramene" id="Pp3c2_550V3.2">
    <property type="protein sequence ID" value="Pp3c2_550V3.2"/>
    <property type="gene ID" value="Pp3c2_550"/>
</dbReference>
<dbReference type="InterPro" id="IPR001810">
    <property type="entry name" value="F-box_dom"/>
</dbReference>
<dbReference type="GO" id="GO:0019005">
    <property type="term" value="C:SCF ubiquitin ligase complex"/>
    <property type="evidence" value="ECO:0000318"/>
    <property type="project" value="GO_Central"/>
</dbReference>
<proteinExistence type="predicted"/>
<dbReference type="FunCoup" id="A0A2K1KZN8">
    <property type="interactions" value="287"/>
</dbReference>
<dbReference type="InterPro" id="IPR039588">
    <property type="entry name" value="FBXO4"/>
</dbReference>
<dbReference type="Pfam" id="PF12937">
    <property type="entry name" value="F-box-like"/>
    <property type="match status" value="1"/>
</dbReference>
<dbReference type="EnsemblPlants" id="Pp3c2_550V3.1">
    <property type="protein sequence ID" value="Pp3c2_550V3.1"/>
    <property type="gene ID" value="Pp3c2_550"/>
</dbReference>
<dbReference type="Gene3D" id="1.20.1280.50">
    <property type="match status" value="1"/>
</dbReference>
<evidence type="ECO:0000259" key="1">
    <source>
        <dbReference type="PROSITE" id="PS50181"/>
    </source>
</evidence>
<dbReference type="KEGG" id="ppp:112272736"/>
<accession>A0A2K1KZN8</accession>
<dbReference type="Proteomes" id="UP000006727">
    <property type="component" value="Chromosome 2"/>
</dbReference>
<organism evidence="2">
    <name type="scientific">Physcomitrium patens</name>
    <name type="common">Spreading-leaved earth moss</name>
    <name type="synonym">Physcomitrella patens</name>
    <dbReference type="NCBI Taxonomy" id="3218"/>
    <lineage>
        <taxon>Eukaryota</taxon>
        <taxon>Viridiplantae</taxon>
        <taxon>Streptophyta</taxon>
        <taxon>Embryophyta</taxon>
        <taxon>Bryophyta</taxon>
        <taxon>Bryophytina</taxon>
        <taxon>Bryopsida</taxon>
        <taxon>Funariidae</taxon>
        <taxon>Funariales</taxon>
        <taxon>Funariaceae</taxon>
        <taxon>Physcomitrium</taxon>
    </lineage>
</organism>
<gene>
    <name evidence="3" type="primary">LOC112272736</name>
    <name evidence="2" type="ORF">PHYPA_002001</name>
</gene>
<dbReference type="PaxDb" id="3218-PP1S226_45V6.1"/>
<keyword evidence="4" id="KW-1185">Reference proteome</keyword>
<name>A0A2K1KZN8_PHYPA</name>
<dbReference type="Gramene" id="Pp3c2_550V3.1">
    <property type="protein sequence ID" value="Pp3c2_550V3.1"/>
    <property type="gene ID" value="Pp3c2_550"/>
</dbReference>
<dbReference type="EnsemblPlants" id="Pp3c2_550V3.2">
    <property type="protein sequence ID" value="Pp3c2_550V3.2"/>
    <property type="gene ID" value="Pp3c2_550"/>
</dbReference>
<dbReference type="AlphaFoldDB" id="A0A2K1KZN8"/>
<dbReference type="GeneID" id="112272736"/>
<feature type="domain" description="F-box" evidence="1">
    <location>
        <begin position="39"/>
        <end position="85"/>
    </location>
</feature>
<dbReference type="PANTHER" id="PTHR16008:SF4">
    <property type="entry name" value="F-BOX ONLY PROTEIN 4"/>
    <property type="match status" value="1"/>
</dbReference>
<evidence type="ECO:0000313" key="3">
    <source>
        <dbReference type="EnsemblPlants" id="Pp3c2_550V3.1"/>
    </source>
</evidence>
<protein>
    <recommendedName>
        <fullName evidence="1">F-box domain-containing protein</fullName>
    </recommendedName>
</protein>
<dbReference type="RefSeq" id="XP_024356572.1">
    <property type="nucleotide sequence ID" value="XM_024500804.2"/>
</dbReference>
<dbReference type="PROSITE" id="PS50181">
    <property type="entry name" value="FBOX"/>
    <property type="match status" value="1"/>
</dbReference>
<dbReference type="SMART" id="SM00256">
    <property type="entry name" value="FBOX"/>
    <property type="match status" value="1"/>
</dbReference>
<dbReference type="OrthoDB" id="3219396at2759"/>
<evidence type="ECO:0000313" key="2">
    <source>
        <dbReference type="EMBL" id="PNR59210.1"/>
    </source>
</evidence>
<dbReference type="EMBL" id="ABEU02000002">
    <property type="protein sequence ID" value="PNR59210.1"/>
    <property type="molecule type" value="Genomic_DNA"/>
</dbReference>
<reference evidence="3" key="3">
    <citation type="submission" date="2020-12" db="UniProtKB">
        <authorList>
            <consortium name="EnsemblPlants"/>
        </authorList>
    </citation>
    <scope>IDENTIFICATION</scope>
</reference>
<dbReference type="GO" id="GO:0031146">
    <property type="term" value="P:SCF-dependent proteasomal ubiquitin-dependent protein catabolic process"/>
    <property type="evidence" value="ECO:0000318"/>
    <property type="project" value="GO_Central"/>
</dbReference>